<dbReference type="EMBL" id="RBIN01000005">
    <property type="protein sequence ID" value="RKR03357.1"/>
    <property type="molecule type" value="Genomic_DNA"/>
</dbReference>
<sequence>MPDYMRQWFPHTIARPTPAPITHGHASPPSASTLHQPTPAPAGRGDDRIHSVVVIGGGPAGTALLTAATKRNRLPELARSGLVVVERDDAIGGGRLGNYAITSDSTAATFLSAVRDNVHPELAALMEHPSGRQIARYSDALGVPLAETGPFLRETGRQLHRLVETHGGSVLTGHEAVSARQQTDGLWHVRLRCRADGSERTLLSRSVVIATGGHQPPQRLAEERFAGVSLMERVSDRLIQSDEVVELGGVERLRQRLSHCRAPRIAILGGSTSALSTAALLLKASPSLPLGANAITLLHRRPLRPFYPSAEAAHAEGFTDFGSEDICPVSGFVYRLAGLRLESRELLLRMLSLDGRAPDPRLRLHRMNDRHDPAALELLDQADVVIAALGYRPHALPLFDASNNPLALAAQGPGRPAMVDRQCRVMATDGQPIRNLYGIGLAAGFVPSGELGGEPSFAGQANGLWLWQNDVGMLIVESVLQATASANESASCTQGHATGMK</sequence>
<dbReference type="PRINTS" id="PR00368">
    <property type="entry name" value="FADPNR"/>
</dbReference>
<evidence type="ECO:0000259" key="2">
    <source>
        <dbReference type="Pfam" id="PF07992"/>
    </source>
</evidence>
<feature type="region of interest" description="Disordered" evidence="1">
    <location>
        <begin position="15"/>
        <end position="45"/>
    </location>
</feature>
<organism evidence="3 4">
    <name type="scientific">Kushneria sinocarnis</name>
    <dbReference type="NCBI Taxonomy" id="595502"/>
    <lineage>
        <taxon>Bacteria</taxon>
        <taxon>Pseudomonadati</taxon>
        <taxon>Pseudomonadota</taxon>
        <taxon>Gammaproteobacteria</taxon>
        <taxon>Oceanospirillales</taxon>
        <taxon>Halomonadaceae</taxon>
        <taxon>Kushneria</taxon>
    </lineage>
</organism>
<evidence type="ECO:0000313" key="4">
    <source>
        <dbReference type="Proteomes" id="UP000281975"/>
    </source>
</evidence>
<dbReference type="Gene3D" id="3.50.50.60">
    <property type="entry name" value="FAD/NAD(P)-binding domain"/>
    <property type="match status" value="1"/>
</dbReference>
<dbReference type="SUPFAM" id="SSF51905">
    <property type="entry name" value="FAD/NAD(P)-binding domain"/>
    <property type="match status" value="1"/>
</dbReference>
<feature type="domain" description="FAD/NAD(P)-binding" evidence="2">
    <location>
        <begin position="51"/>
        <end position="306"/>
    </location>
</feature>
<dbReference type="Proteomes" id="UP000281975">
    <property type="component" value="Unassembled WGS sequence"/>
</dbReference>
<dbReference type="AlphaFoldDB" id="A0A420WW70"/>
<dbReference type="GO" id="GO:0016491">
    <property type="term" value="F:oxidoreductase activity"/>
    <property type="evidence" value="ECO:0007669"/>
    <property type="project" value="InterPro"/>
</dbReference>
<gene>
    <name evidence="3" type="ORF">C7446_1879</name>
</gene>
<protein>
    <submittedName>
        <fullName evidence="3">Pyridine nucleotide-disulfide oxidoreductase</fullName>
    </submittedName>
</protein>
<accession>A0A420WW70</accession>
<proteinExistence type="predicted"/>
<dbReference type="RefSeq" id="WP_211327926.1">
    <property type="nucleotide sequence ID" value="NZ_RBIN01000005.1"/>
</dbReference>
<keyword evidence="4" id="KW-1185">Reference proteome</keyword>
<dbReference type="InterPro" id="IPR036188">
    <property type="entry name" value="FAD/NAD-bd_sf"/>
</dbReference>
<dbReference type="InterPro" id="IPR023753">
    <property type="entry name" value="FAD/NAD-binding_dom"/>
</dbReference>
<comment type="caution">
    <text evidence="3">The sequence shown here is derived from an EMBL/GenBank/DDBJ whole genome shotgun (WGS) entry which is preliminary data.</text>
</comment>
<dbReference type="Pfam" id="PF07992">
    <property type="entry name" value="Pyr_redox_2"/>
    <property type="match status" value="1"/>
</dbReference>
<reference evidence="3 4" key="1">
    <citation type="submission" date="2018-10" db="EMBL/GenBank/DDBJ databases">
        <title>Genomic Encyclopedia of Type Strains, Phase IV (KMG-IV): sequencing the most valuable type-strain genomes for metagenomic binning, comparative biology and taxonomic classification.</title>
        <authorList>
            <person name="Goeker M."/>
        </authorList>
    </citation>
    <scope>NUCLEOTIDE SEQUENCE [LARGE SCALE GENOMIC DNA]</scope>
    <source>
        <strain evidence="3 4">DSM 23229</strain>
    </source>
</reference>
<evidence type="ECO:0000313" key="3">
    <source>
        <dbReference type="EMBL" id="RKR03357.1"/>
    </source>
</evidence>
<evidence type="ECO:0000256" key="1">
    <source>
        <dbReference type="SAM" id="MobiDB-lite"/>
    </source>
</evidence>
<name>A0A420WW70_9GAMM</name>